<accession>A0ACB8ERB5</accession>
<gene>
    <name evidence="1" type="ORF">K3G42_021854</name>
</gene>
<name>A0ACB8ERB5_9SAUR</name>
<evidence type="ECO:0000313" key="1">
    <source>
        <dbReference type="EMBL" id="KAH7995125.1"/>
    </source>
</evidence>
<proteinExistence type="predicted"/>
<protein>
    <submittedName>
        <fullName evidence="1">Uncharacterized protein</fullName>
    </submittedName>
</protein>
<dbReference type="EMBL" id="CM037620">
    <property type="protein sequence ID" value="KAH7995125.1"/>
    <property type="molecule type" value="Genomic_DNA"/>
</dbReference>
<comment type="caution">
    <text evidence="1">The sequence shown here is derived from an EMBL/GenBank/DDBJ whole genome shotgun (WGS) entry which is preliminary data.</text>
</comment>
<dbReference type="Proteomes" id="UP000827872">
    <property type="component" value="Linkage Group LG07"/>
</dbReference>
<organism evidence="1 2">
    <name type="scientific">Sphaerodactylus townsendi</name>
    <dbReference type="NCBI Taxonomy" id="933632"/>
    <lineage>
        <taxon>Eukaryota</taxon>
        <taxon>Metazoa</taxon>
        <taxon>Chordata</taxon>
        <taxon>Craniata</taxon>
        <taxon>Vertebrata</taxon>
        <taxon>Euteleostomi</taxon>
        <taxon>Lepidosauria</taxon>
        <taxon>Squamata</taxon>
        <taxon>Bifurcata</taxon>
        <taxon>Gekkota</taxon>
        <taxon>Sphaerodactylidae</taxon>
        <taxon>Sphaerodactylus</taxon>
    </lineage>
</organism>
<evidence type="ECO:0000313" key="2">
    <source>
        <dbReference type="Proteomes" id="UP000827872"/>
    </source>
</evidence>
<reference evidence="1" key="1">
    <citation type="submission" date="2021-08" db="EMBL/GenBank/DDBJ databases">
        <title>The first chromosome-level gecko genome reveals the dynamic sex chromosomes of Neotropical dwarf geckos (Sphaerodactylidae: Sphaerodactylus).</title>
        <authorList>
            <person name="Pinto B.J."/>
            <person name="Keating S.E."/>
            <person name="Gamble T."/>
        </authorList>
    </citation>
    <scope>NUCLEOTIDE SEQUENCE</scope>
    <source>
        <strain evidence="1">TG3544</strain>
    </source>
</reference>
<sequence length="275" mass="31721">MHRGSRIQLTFPDDSRIRELTEEDEELLGTTALPASAPELSSAQRQQQWEAQMESLKRTQRDWELEREELEKEREAFQEECDQQRRLFQAEMDKEQETLRWQYLQDLTVQDKVMEQSRIDLQHQRECVKALQTQSEAAVAAQRAERERIQRERDALELRRIAMARREQELLEREQALRVQREADRATLIQPPAAPVPAVPSPRDRIPAAQPPPRGIPQVPPPRPAQIEASSPATSARDSSPSAAPRAVQAQARGQNHILFKIKPQNDVMYGNILH</sequence>
<keyword evidence="2" id="KW-1185">Reference proteome</keyword>